<evidence type="ECO:0000256" key="3">
    <source>
        <dbReference type="ARBA" id="ARBA00022692"/>
    </source>
</evidence>
<dbReference type="EMBL" id="MZXW01000004">
    <property type="protein sequence ID" value="RXT54262.1"/>
    <property type="molecule type" value="Genomic_DNA"/>
</dbReference>
<evidence type="ECO:0008006" key="9">
    <source>
        <dbReference type="Google" id="ProtNLM"/>
    </source>
</evidence>
<comment type="caution">
    <text evidence="7">The sequence shown here is derived from an EMBL/GenBank/DDBJ whole genome shotgun (WGS) entry which is preliminary data.</text>
</comment>
<dbReference type="InterPro" id="IPR001851">
    <property type="entry name" value="ABC_transp_permease"/>
</dbReference>
<keyword evidence="4 6" id="KW-1133">Transmembrane helix</keyword>
<evidence type="ECO:0000256" key="2">
    <source>
        <dbReference type="ARBA" id="ARBA00022475"/>
    </source>
</evidence>
<feature type="transmembrane region" description="Helical" evidence="6">
    <location>
        <begin position="89"/>
        <end position="110"/>
    </location>
</feature>
<sequence length="327" mass="34562">MNIITRTGFQRQQIGLSETLVIFMGVVLFFLPGDYRHLGIQIVAMIIFALSLDLAMGYGGIESLGHAVFFGIGGYAAALFALRVSSDPLLGLASAAGSAALAAAIFGPLVLRAKGVTQVILTIAVAAVVLQFATTARWLTGGDDGLAGYSVGPIFGLFPFDFTGRVGFIYAGTIAILTFLLCRQIVNSSFGLTIRGIRENDLRMRLLGVAVFLRRLTLFVISGAIAGVAGGILAQTVGVAATDSLSFSVSGNVLVMLVIGGMGRLTGAIVGALVFMVLSDRAAAIDPFNWLFVLGVFLILIVRFMPDGVALMLDRIELRVWGRKQPR</sequence>
<keyword evidence="3 6" id="KW-0812">Transmembrane</keyword>
<dbReference type="Pfam" id="PF02653">
    <property type="entry name" value="BPD_transp_2"/>
    <property type="match status" value="1"/>
</dbReference>
<dbReference type="PANTHER" id="PTHR30482:SF17">
    <property type="entry name" value="ABC TRANSPORTER ATP-BINDING PROTEIN"/>
    <property type="match status" value="1"/>
</dbReference>
<proteinExistence type="predicted"/>
<feature type="transmembrane region" description="Helical" evidence="6">
    <location>
        <begin position="116"/>
        <end position="134"/>
    </location>
</feature>
<dbReference type="GO" id="GO:0005886">
    <property type="term" value="C:plasma membrane"/>
    <property type="evidence" value="ECO:0007669"/>
    <property type="project" value="UniProtKB-SubCell"/>
</dbReference>
<dbReference type="GO" id="GO:0015658">
    <property type="term" value="F:branched-chain amino acid transmembrane transporter activity"/>
    <property type="evidence" value="ECO:0007669"/>
    <property type="project" value="InterPro"/>
</dbReference>
<feature type="transmembrane region" description="Helical" evidence="6">
    <location>
        <begin position="288"/>
        <end position="305"/>
    </location>
</feature>
<evidence type="ECO:0000256" key="1">
    <source>
        <dbReference type="ARBA" id="ARBA00004651"/>
    </source>
</evidence>
<dbReference type="InterPro" id="IPR043428">
    <property type="entry name" value="LivM-like"/>
</dbReference>
<evidence type="ECO:0000256" key="6">
    <source>
        <dbReference type="SAM" id="Phobius"/>
    </source>
</evidence>
<protein>
    <recommendedName>
        <fullName evidence="9">Branched-chain amino acid ABC transporter permease</fullName>
    </recommendedName>
</protein>
<name>A0A4Q1VPQ8_9BRAD</name>
<dbReference type="Proteomes" id="UP000290819">
    <property type="component" value="Unassembled WGS sequence"/>
</dbReference>
<dbReference type="RefSeq" id="WP_129267606.1">
    <property type="nucleotide sequence ID" value="NZ_MZXW01000004.1"/>
</dbReference>
<feature type="transmembrane region" description="Helical" evidence="6">
    <location>
        <begin position="168"/>
        <end position="186"/>
    </location>
</feature>
<feature type="transmembrane region" description="Helical" evidence="6">
    <location>
        <begin position="64"/>
        <end position="82"/>
    </location>
</feature>
<evidence type="ECO:0000256" key="4">
    <source>
        <dbReference type="ARBA" id="ARBA00022989"/>
    </source>
</evidence>
<evidence type="ECO:0000313" key="8">
    <source>
        <dbReference type="Proteomes" id="UP000290819"/>
    </source>
</evidence>
<evidence type="ECO:0000313" key="7">
    <source>
        <dbReference type="EMBL" id="RXT54262.1"/>
    </source>
</evidence>
<reference evidence="7 8" key="1">
    <citation type="submission" date="2017-03" db="EMBL/GenBank/DDBJ databases">
        <authorList>
            <person name="Safronova V.I."/>
            <person name="Sazanova A.L."/>
            <person name="Chirak E.R."/>
        </authorList>
    </citation>
    <scope>NUCLEOTIDE SEQUENCE [LARGE SCALE GENOMIC DNA]</scope>
    <source>
        <strain evidence="7 8">Opo-243</strain>
    </source>
</reference>
<feature type="transmembrane region" description="Helical" evidence="6">
    <location>
        <begin position="12"/>
        <end position="31"/>
    </location>
</feature>
<keyword evidence="8" id="KW-1185">Reference proteome</keyword>
<keyword evidence="5 6" id="KW-0472">Membrane</keyword>
<feature type="transmembrane region" description="Helical" evidence="6">
    <location>
        <begin position="253"/>
        <end position="276"/>
    </location>
</feature>
<dbReference type="AlphaFoldDB" id="A0A4Q1VPQ8"/>
<dbReference type="CDD" id="cd06581">
    <property type="entry name" value="TM_PBP1_LivM_like"/>
    <property type="match status" value="1"/>
</dbReference>
<feature type="transmembrane region" description="Helical" evidence="6">
    <location>
        <begin position="206"/>
        <end position="233"/>
    </location>
</feature>
<keyword evidence="2" id="KW-1003">Cell membrane</keyword>
<evidence type="ECO:0000256" key="5">
    <source>
        <dbReference type="ARBA" id="ARBA00023136"/>
    </source>
</evidence>
<organism evidence="7 8">
    <name type="scientific">Bradyrhizobium betae</name>
    <dbReference type="NCBI Taxonomy" id="244734"/>
    <lineage>
        <taxon>Bacteria</taxon>
        <taxon>Pseudomonadati</taxon>
        <taxon>Pseudomonadota</taxon>
        <taxon>Alphaproteobacteria</taxon>
        <taxon>Hyphomicrobiales</taxon>
        <taxon>Nitrobacteraceae</taxon>
        <taxon>Bradyrhizobium</taxon>
    </lineage>
</organism>
<feature type="transmembrane region" description="Helical" evidence="6">
    <location>
        <begin position="38"/>
        <end position="58"/>
    </location>
</feature>
<gene>
    <name evidence="7" type="ORF">B5V03_02140</name>
</gene>
<dbReference type="PANTHER" id="PTHR30482">
    <property type="entry name" value="HIGH-AFFINITY BRANCHED-CHAIN AMINO ACID TRANSPORT SYSTEM PERMEASE"/>
    <property type="match status" value="1"/>
</dbReference>
<dbReference type="OrthoDB" id="7917346at2"/>
<accession>A0A4Q1VPQ8</accession>
<comment type="subcellular location">
    <subcellularLocation>
        <location evidence="1">Cell membrane</location>
        <topology evidence="1">Multi-pass membrane protein</topology>
    </subcellularLocation>
</comment>